<dbReference type="EMBL" id="PGFD01000001">
    <property type="protein sequence ID" value="PJJ68303.1"/>
    <property type="molecule type" value="Genomic_DNA"/>
</dbReference>
<dbReference type="RefSeq" id="WP_100376928.1">
    <property type="nucleotide sequence ID" value="NZ_PGFD01000001.1"/>
</dbReference>
<dbReference type="Proteomes" id="UP000228740">
    <property type="component" value="Unassembled WGS sequence"/>
</dbReference>
<sequence>MIRKWIIYIILLFPVFIFSQKQSPEFVNKKDSLLPGSSTSVSFKIENKSQCSKTYLLNVETSDSFISPILSKDEITISALDHRIYIVPLRLSSEAPSGKYEISLHISEKDSENELTEKTEIIVSQNRNISITLLESPEFVKAGQVIKASFILKNNGNTKEYLAMESSNSLISQVNTLVLPPGASKVITVTKNTDPSLGKNDYQNLHLTARSMVNPDQAITAYSSVKIISTKPVEDDIYYRLPVSASLSFIGTRNRGIYQDGFQGEIYGKGSLTNKNTSQIEFHAVTQNPIEFNAFTPYEEYFINYKDANLFVHIGDKTYSASYLTEFARYGRGAEIRYDLKRLSIGAFYNHPRFFRDIKDEFNIYSKIKIKKESEITAGYLYKIPLSEKNNFTSANAQFSSNTHLPYLAGKFQLLTNLSASGEITYSKTNETEGTAYMLQTQANFSKVSGSLMYLKASPKFAGYFSNASTLNGNIQYKILKKVNLFANFIQDAKNYQRDTLLLAAPYRSYLQYGAQYNYIKTGSIMVYSGYQKYQDRLMPRQFDYDEKFFRVSVNQKIGEFNINLESQFGTTNNFLTGFSGNSTFYTANIGFEKFRTSFSLFGSYAITSRYQMQNQKQTYFGARAISRLSDKTNFSIFYQNNYMPEDYFKDRNLFEALFHHQLFKNHEIDISGRYNLQRGDLSNKDFIFSLRYTLRMNVPVQKIAEYTTLSGTINNLGVKKVDGIRLMMGNHITVTDKAGNYIFKNIPPGDYFLEIDRSSTQLNDIPYSSFPAALHLINKENIYNFGLTTAATIQGSISFNENEEKNHYVFAQYQSKKENKKSDGVIIEATNGEQTYRKICIIGEPFDFTYLRPGNWTVKIYRNGLDKRYKISTNLFQFVLKPSETKNIAISIVKQLTEIKYQQEGIKVGYNEIKKQK</sequence>
<dbReference type="AlphaFoldDB" id="A0A2M9CBS2"/>
<reference evidence="1 2" key="1">
    <citation type="submission" date="2017-11" db="EMBL/GenBank/DDBJ databases">
        <title>Genomic Encyclopedia of Archaeal and Bacterial Type Strains, Phase II (KMG-II): From Individual Species to Whole Genera.</title>
        <authorList>
            <person name="Goeker M."/>
        </authorList>
    </citation>
    <scope>NUCLEOTIDE SEQUENCE [LARGE SCALE GENOMIC DNA]</scope>
    <source>
        <strain evidence="1 2">DSM 27617</strain>
    </source>
</reference>
<dbReference type="SUPFAM" id="SSF117074">
    <property type="entry name" value="Hypothetical protein PA1324"/>
    <property type="match status" value="1"/>
</dbReference>
<keyword evidence="2" id="KW-1185">Reference proteome</keyword>
<accession>A0A2M9CBS2</accession>
<gene>
    <name evidence="1" type="ORF">CLV73_2340</name>
</gene>
<comment type="caution">
    <text evidence="1">The sequence shown here is derived from an EMBL/GenBank/DDBJ whole genome shotgun (WGS) entry which is preliminary data.</text>
</comment>
<organism evidence="1 2">
    <name type="scientific">Chryseobacterium geocarposphaerae</name>
    <dbReference type="NCBI Taxonomy" id="1416776"/>
    <lineage>
        <taxon>Bacteria</taxon>
        <taxon>Pseudomonadati</taxon>
        <taxon>Bacteroidota</taxon>
        <taxon>Flavobacteriia</taxon>
        <taxon>Flavobacteriales</taxon>
        <taxon>Weeksellaceae</taxon>
        <taxon>Chryseobacterium group</taxon>
        <taxon>Chryseobacterium</taxon>
    </lineage>
</organism>
<name>A0A2M9CBS2_9FLAO</name>
<dbReference type="OrthoDB" id="910082at2"/>
<proteinExistence type="predicted"/>
<evidence type="ECO:0000313" key="1">
    <source>
        <dbReference type="EMBL" id="PJJ68303.1"/>
    </source>
</evidence>
<evidence type="ECO:0000313" key="2">
    <source>
        <dbReference type="Proteomes" id="UP000228740"/>
    </source>
</evidence>
<protein>
    <submittedName>
        <fullName evidence="1">Uncharacterized protein</fullName>
    </submittedName>
</protein>